<organism evidence="2 3">
    <name type="scientific">Polyplosphaeria fusca</name>
    <dbReference type="NCBI Taxonomy" id="682080"/>
    <lineage>
        <taxon>Eukaryota</taxon>
        <taxon>Fungi</taxon>
        <taxon>Dikarya</taxon>
        <taxon>Ascomycota</taxon>
        <taxon>Pezizomycotina</taxon>
        <taxon>Dothideomycetes</taxon>
        <taxon>Pleosporomycetidae</taxon>
        <taxon>Pleosporales</taxon>
        <taxon>Tetraplosphaeriaceae</taxon>
        <taxon>Polyplosphaeria</taxon>
    </lineage>
</organism>
<feature type="compositionally biased region" description="Pro residues" evidence="1">
    <location>
        <begin position="566"/>
        <end position="576"/>
    </location>
</feature>
<feature type="compositionally biased region" description="Pro residues" evidence="1">
    <location>
        <begin position="442"/>
        <end position="454"/>
    </location>
</feature>
<proteinExistence type="predicted"/>
<evidence type="ECO:0000256" key="1">
    <source>
        <dbReference type="SAM" id="MobiDB-lite"/>
    </source>
</evidence>
<feature type="compositionally biased region" description="Low complexity" evidence="1">
    <location>
        <begin position="502"/>
        <end position="513"/>
    </location>
</feature>
<feature type="compositionally biased region" description="Polar residues" evidence="1">
    <location>
        <begin position="922"/>
        <end position="936"/>
    </location>
</feature>
<feature type="region of interest" description="Disordered" evidence="1">
    <location>
        <begin position="303"/>
        <end position="657"/>
    </location>
</feature>
<feature type="compositionally biased region" description="Basic and acidic residues" evidence="1">
    <location>
        <begin position="526"/>
        <end position="542"/>
    </location>
</feature>
<dbReference type="EMBL" id="ML996113">
    <property type="protein sequence ID" value="KAF2737797.1"/>
    <property type="molecule type" value="Genomic_DNA"/>
</dbReference>
<feature type="compositionally biased region" description="Polar residues" evidence="1">
    <location>
        <begin position="586"/>
        <end position="596"/>
    </location>
</feature>
<feature type="region of interest" description="Disordered" evidence="1">
    <location>
        <begin position="827"/>
        <end position="846"/>
    </location>
</feature>
<sequence>MSGVWGVRATIAVERAVVCLLTDVRKEAAPHSHESWSKQGPSWWKRGLGWWNRRERNGGRREQQWPRSVSRRARAELAANRVHVGKPRAVHSRTVSSSQAGMKPWPDGSSDADVSHPRYAKVTWAPLGPWGGRDRGRRRAGETLFLPMNQDSGTAWMPSAGGRGSAVDVKLKGRGRGSGRGEGRGHRGERRVESGGGTRTEGVGRTGRLWTVEEVAGDVDRVPSAPARPRPRQRKAQTGDCPLLPSGGSGSGNSSTSSTAAPAVINSNRRSIRWHPPLIVVVVAAGRPQRAWRGRPGYREVTASRRLHAAAQSRGRRGGHGDGLPRHPSISSLRPRPPLPGCREVMDSSSPCRAHVVDSPSPPPPQQLLPRHASTTTSTTTTLTAPPATATTTITTTTSTTSSTPRTLPPLASSHSTTTGVKRAADPSNAPAPGPGSRAALPPDPSLTPSPPLNNPTTSWTPINRHPQAPRYPLAAHSHHSLPDPLQLPPIAALSTSHATAHPHALPPLRRLPSPVQHVPFAHTPPECERSTKRARLSREYAPDSLDLYPTTQPPPSTRGPRNHPASPPSPAPSPVPASMMASATHLRQSMHSGKSTAPALHRDNAESAPSPATYCIWPPGTSSLASEPAEHPPAPQPARDALSMHKNPISPQRNQRNVTFDLGRNDVRPLATTGSPPDSIISMSSSGLVQLSRAAHYSTMDPVTHQENHQVDSNATKTHSCHKCGKLYFEPYPDMSKYKYPYRKTGSTTGMGPSEDLVLWLSDFRRNETKRLEAWFNEHECPVIVPDEHHIVQAPWPDPSPGVEFDTSVRRTHLVDSDRGDIRLSTETDKGSVETPPTVLSTPSPDSRIYIRSIPRDNTDTKWISMAGGKAVVSENHPLYNIFNHAISPDPQVEGTSQDGTHSNRGRMTASPASKEAVLSGTPSNETFNQPQAQL</sequence>
<dbReference type="Proteomes" id="UP000799444">
    <property type="component" value="Unassembled WGS sequence"/>
</dbReference>
<feature type="region of interest" description="Disordered" evidence="1">
    <location>
        <begin position="888"/>
        <end position="936"/>
    </location>
</feature>
<accession>A0A9P4R6R9</accession>
<evidence type="ECO:0000313" key="3">
    <source>
        <dbReference type="Proteomes" id="UP000799444"/>
    </source>
</evidence>
<feature type="compositionally biased region" description="Polar residues" evidence="1">
    <location>
        <begin position="895"/>
        <end position="904"/>
    </location>
</feature>
<feature type="compositionally biased region" description="Low complexity" evidence="1">
    <location>
        <begin position="368"/>
        <end position="414"/>
    </location>
</feature>
<comment type="caution">
    <text evidence="2">The sequence shown here is derived from an EMBL/GenBank/DDBJ whole genome shotgun (WGS) entry which is preliminary data.</text>
</comment>
<feature type="region of interest" description="Disordered" evidence="1">
    <location>
        <begin position="149"/>
        <end position="261"/>
    </location>
</feature>
<gene>
    <name evidence="2" type="ORF">EJ04DRAFT_590481</name>
</gene>
<name>A0A9P4R6R9_9PLEO</name>
<dbReference type="AlphaFoldDB" id="A0A9P4R6R9"/>
<keyword evidence="3" id="KW-1185">Reference proteome</keyword>
<evidence type="ECO:0000313" key="2">
    <source>
        <dbReference type="EMBL" id="KAF2737797.1"/>
    </source>
</evidence>
<protein>
    <submittedName>
        <fullName evidence="2">Uncharacterized protein</fullName>
    </submittedName>
</protein>
<feature type="compositionally biased region" description="Basic and acidic residues" evidence="1">
    <location>
        <begin position="179"/>
        <end position="193"/>
    </location>
</feature>
<reference evidence="2" key="1">
    <citation type="journal article" date="2020" name="Stud. Mycol.">
        <title>101 Dothideomycetes genomes: a test case for predicting lifestyles and emergence of pathogens.</title>
        <authorList>
            <person name="Haridas S."/>
            <person name="Albert R."/>
            <person name="Binder M."/>
            <person name="Bloem J."/>
            <person name="Labutti K."/>
            <person name="Salamov A."/>
            <person name="Andreopoulos B."/>
            <person name="Baker S."/>
            <person name="Barry K."/>
            <person name="Bills G."/>
            <person name="Bluhm B."/>
            <person name="Cannon C."/>
            <person name="Castanera R."/>
            <person name="Culley D."/>
            <person name="Daum C."/>
            <person name="Ezra D."/>
            <person name="Gonzalez J."/>
            <person name="Henrissat B."/>
            <person name="Kuo A."/>
            <person name="Liang C."/>
            <person name="Lipzen A."/>
            <person name="Lutzoni F."/>
            <person name="Magnuson J."/>
            <person name="Mondo S."/>
            <person name="Nolan M."/>
            <person name="Ohm R."/>
            <person name="Pangilinan J."/>
            <person name="Park H.-J."/>
            <person name="Ramirez L."/>
            <person name="Alfaro M."/>
            <person name="Sun H."/>
            <person name="Tritt A."/>
            <person name="Yoshinaga Y."/>
            <person name="Zwiers L.-H."/>
            <person name="Turgeon B."/>
            <person name="Goodwin S."/>
            <person name="Spatafora J."/>
            <person name="Crous P."/>
            <person name="Grigoriev I."/>
        </authorList>
    </citation>
    <scope>NUCLEOTIDE SEQUENCE</scope>
    <source>
        <strain evidence="2">CBS 125425</strain>
    </source>
</reference>
<feature type="region of interest" description="Disordered" evidence="1">
    <location>
        <begin position="87"/>
        <end position="114"/>
    </location>
</feature>